<dbReference type="Gene3D" id="1.20.120.10">
    <property type="entry name" value="Cytochrome c/b562"/>
    <property type="match status" value="1"/>
</dbReference>
<dbReference type="InterPro" id="IPR010980">
    <property type="entry name" value="Cyt_c/b562"/>
</dbReference>
<organism evidence="1 2">
    <name type="scientific">Blastomonas fulva</name>
    <dbReference type="NCBI Taxonomy" id="1550728"/>
    <lineage>
        <taxon>Bacteria</taxon>
        <taxon>Pseudomonadati</taxon>
        <taxon>Pseudomonadota</taxon>
        <taxon>Alphaproteobacteria</taxon>
        <taxon>Sphingomonadales</taxon>
        <taxon>Sphingomonadaceae</taxon>
        <taxon>Blastomonas</taxon>
    </lineage>
</organism>
<keyword evidence="1" id="KW-0614">Plasmid</keyword>
<evidence type="ECO:0000313" key="1">
    <source>
        <dbReference type="EMBL" id="ASR53784.1"/>
    </source>
</evidence>
<evidence type="ECO:0000313" key="2">
    <source>
        <dbReference type="Proteomes" id="UP000258016"/>
    </source>
</evidence>
<keyword evidence="2" id="KW-1185">Reference proteome</keyword>
<geneLocation type="plasmid" evidence="1 2">
    <name>unnamed</name>
</geneLocation>
<dbReference type="EMBL" id="CP020084">
    <property type="protein sequence ID" value="ASR53784.1"/>
    <property type="molecule type" value="Genomic_DNA"/>
</dbReference>
<proteinExistence type="predicted"/>
<dbReference type="SUPFAM" id="SSF47175">
    <property type="entry name" value="Cytochromes"/>
    <property type="match status" value="1"/>
</dbReference>
<dbReference type="Proteomes" id="UP000258016">
    <property type="component" value="Plasmid unnamed"/>
</dbReference>
<name>A0ABN5BDC2_9SPHN</name>
<sequence>MTKTQGNLIVVLLGAILAMLAFAAFWPEVVTPEAHAATDAATGKAAEDADPREAVVLNPEQRQFALRQMRELLVTLRNLDEARSADDRSAMARLAREQGPGANRDHPQGFHEALPDGFRAMSKRMRQSFAGMATDLEAGNLADYEAKRLQALDTCIGCHESYRFSEKR</sequence>
<accession>A0ABN5BDC2</accession>
<protein>
    <recommendedName>
        <fullName evidence="3">Cytochrome C</fullName>
    </recommendedName>
</protein>
<gene>
    <name evidence="1" type="ORF">B5J99_19350</name>
</gene>
<reference evidence="1 2" key="1">
    <citation type="submission" date="2017-03" db="EMBL/GenBank/DDBJ databases">
        <title>Complete genome sequence of Blastomonas fulva degrading microcsystin LR.</title>
        <authorList>
            <person name="Lee H.-g."/>
            <person name="Jin L."/>
            <person name="oh H.-M."/>
        </authorList>
    </citation>
    <scope>NUCLEOTIDE SEQUENCE [LARGE SCALE GENOMIC DNA]</scope>
    <source>
        <strain evidence="1 2">T2</strain>
        <plasmid evidence="1 2">unnamed</plasmid>
    </source>
</reference>
<dbReference type="RefSeq" id="WP_117353812.1">
    <property type="nucleotide sequence ID" value="NZ_CP020084.1"/>
</dbReference>
<evidence type="ECO:0008006" key="3">
    <source>
        <dbReference type="Google" id="ProtNLM"/>
    </source>
</evidence>
<dbReference type="GeneID" id="303487750"/>